<keyword evidence="3" id="KW-1185">Reference proteome</keyword>
<proteinExistence type="predicted"/>
<evidence type="ECO:0000256" key="1">
    <source>
        <dbReference type="SAM" id="MobiDB-lite"/>
    </source>
</evidence>
<dbReference type="Proteomes" id="UP000051936">
    <property type="component" value="Unassembled WGS sequence"/>
</dbReference>
<dbReference type="STRING" id="989370.AOQ71_32910"/>
<accession>A0A0R3D0X6</accession>
<dbReference type="AlphaFoldDB" id="A0A0R3D0X6"/>
<gene>
    <name evidence="2" type="ORF">AOQ71_32910</name>
</gene>
<reference evidence="2 3" key="1">
    <citation type="submission" date="2015-09" db="EMBL/GenBank/DDBJ databases">
        <title>Draft Genome Sequence of Bradyrhizobium manausense Strain BR 3351T, a Novel Symbiotic Nitrogen-Fixing Alphaproteobacterium Isolated from Brazilian Amazon Rain Forest.</title>
        <authorList>
            <person name="De Araujo J.L."/>
            <person name="Zilli J.E."/>
        </authorList>
    </citation>
    <scope>NUCLEOTIDE SEQUENCE [LARGE SCALE GENOMIC DNA]</scope>
    <source>
        <strain evidence="2 3">BR3351</strain>
    </source>
</reference>
<feature type="region of interest" description="Disordered" evidence="1">
    <location>
        <begin position="77"/>
        <end position="96"/>
    </location>
</feature>
<comment type="caution">
    <text evidence="2">The sequence shown here is derived from an EMBL/GenBank/DDBJ whole genome shotgun (WGS) entry which is preliminary data.</text>
</comment>
<evidence type="ECO:0000313" key="3">
    <source>
        <dbReference type="Proteomes" id="UP000051936"/>
    </source>
</evidence>
<protein>
    <submittedName>
        <fullName evidence="2">Uncharacterized protein</fullName>
    </submittedName>
</protein>
<sequence length="233" mass="25873">MIEKQAALLKRQDEIKAEVGHGRVSNVTTIDAGGNIVSMRREEDLAAEAGRHRTWTSEAPRPKPAPVKRHEGAMSLLGDLLPPQPEHETNPPPLPPEWPRQELHRQLSKESEDISEALKLIGPEIEKARGEFSKAAAQERLPEYSQLITDAIDALKAAGDAILRCHQFVDQARLDGLERRYLKPLMFTELGDISEPHSPLRSIIHRAIELKHVVGGVPTWKMPASPALIYSGV</sequence>
<dbReference type="EMBL" id="LJYG01000108">
    <property type="protein sequence ID" value="KRQ03504.1"/>
    <property type="molecule type" value="Genomic_DNA"/>
</dbReference>
<organism evidence="2 3">
    <name type="scientific">Bradyrhizobium manausense</name>
    <dbReference type="NCBI Taxonomy" id="989370"/>
    <lineage>
        <taxon>Bacteria</taxon>
        <taxon>Pseudomonadati</taxon>
        <taxon>Pseudomonadota</taxon>
        <taxon>Alphaproteobacteria</taxon>
        <taxon>Hyphomicrobiales</taxon>
        <taxon>Nitrobacteraceae</taxon>
        <taxon>Bradyrhizobium</taxon>
    </lineage>
</organism>
<evidence type="ECO:0000313" key="2">
    <source>
        <dbReference type="EMBL" id="KRQ03504.1"/>
    </source>
</evidence>
<name>A0A0R3D0X6_9BRAD</name>
<feature type="region of interest" description="Disordered" evidence="1">
    <location>
        <begin position="44"/>
        <end position="68"/>
    </location>
</feature>